<proteinExistence type="predicted"/>
<protein>
    <recommendedName>
        <fullName evidence="3">Helix-turn-helix domain-containing protein</fullName>
    </recommendedName>
</protein>
<evidence type="ECO:0000313" key="2">
    <source>
        <dbReference type="Proteomes" id="UP001597297"/>
    </source>
</evidence>
<comment type="caution">
    <text evidence="1">The sequence shown here is derived from an EMBL/GenBank/DDBJ whole genome shotgun (WGS) entry which is preliminary data.</text>
</comment>
<sequence length="112" mass="12845">MSRQLMLWETEVVPTGNGRAQVVAKKPLLEGGVDEARRVLGGLDAVTRDDIYRLIRRGYIRAWKKMPGVQRRDGRASNCKLVVDIESVLMHRQRMQEECMAPAERMENCSLF</sequence>
<dbReference type="Proteomes" id="UP001597297">
    <property type="component" value="Unassembled WGS sequence"/>
</dbReference>
<reference evidence="2" key="1">
    <citation type="journal article" date="2019" name="Int. J. Syst. Evol. Microbiol.">
        <title>The Global Catalogue of Microorganisms (GCM) 10K type strain sequencing project: providing services to taxonomists for standard genome sequencing and annotation.</title>
        <authorList>
            <consortium name="The Broad Institute Genomics Platform"/>
            <consortium name="The Broad Institute Genome Sequencing Center for Infectious Disease"/>
            <person name="Wu L."/>
            <person name="Ma J."/>
        </authorList>
    </citation>
    <scope>NUCLEOTIDE SEQUENCE [LARGE SCALE GENOMIC DNA]</scope>
    <source>
        <strain evidence="2">JCM 16545</strain>
    </source>
</reference>
<gene>
    <name evidence="1" type="ORF">ACFSQZ_03140</name>
</gene>
<keyword evidence="2" id="KW-1185">Reference proteome</keyword>
<organism evidence="1 2">
    <name type="scientific">Rubritalea spongiae</name>
    <dbReference type="NCBI Taxonomy" id="430797"/>
    <lineage>
        <taxon>Bacteria</taxon>
        <taxon>Pseudomonadati</taxon>
        <taxon>Verrucomicrobiota</taxon>
        <taxon>Verrucomicrobiia</taxon>
        <taxon>Verrucomicrobiales</taxon>
        <taxon>Rubritaleaceae</taxon>
        <taxon>Rubritalea</taxon>
    </lineage>
</organism>
<evidence type="ECO:0000313" key="1">
    <source>
        <dbReference type="EMBL" id="MFD2275454.1"/>
    </source>
</evidence>
<dbReference type="RefSeq" id="WP_377092674.1">
    <property type="nucleotide sequence ID" value="NZ_JBHSJM010000001.1"/>
</dbReference>
<evidence type="ECO:0008006" key="3">
    <source>
        <dbReference type="Google" id="ProtNLM"/>
    </source>
</evidence>
<name>A0ABW5DZA5_9BACT</name>
<accession>A0ABW5DZA5</accession>
<dbReference type="EMBL" id="JBHUJC010000010">
    <property type="protein sequence ID" value="MFD2275454.1"/>
    <property type="molecule type" value="Genomic_DNA"/>
</dbReference>